<feature type="compositionally biased region" description="Polar residues" evidence="1">
    <location>
        <begin position="39"/>
        <end position="51"/>
    </location>
</feature>
<name>A0ABU9AV05_9BACT</name>
<evidence type="ECO:0000256" key="2">
    <source>
        <dbReference type="SAM" id="SignalP"/>
    </source>
</evidence>
<dbReference type="RefSeq" id="WP_341405202.1">
    <property type="nucleotide sequence ID" value="NZ_JBBUKT010000005.1"/>
</dbReference>
<reference evidence="3 4" key="1">
    <citation type="submission" date="2024-04" db="EMBL/GenBank/DDBJ databases">
        <title>Luteolibacter sp. isolated from soil.</title>
        <authorList>
            <person name="An J."/>
        </authorList>
    </citation>
    <scope>NUCLEOTIDE SEQUENCE [LARGE SCALE GENOMIC DNA]</scope>
    <source>
        <strain evidence="3 4">Y139</strain>
    </source>
</reference>
<feature type="chain" id="PRO_5046591898" evidence="2">
    <location>
        <begin position="22"/>
        <end position="484"/>
    </location>
</feature>
<evidence type="ECO:0000313" key="3">
    <source>
        <dbReference type="EMBL" id="MEK7951580.1"/>
    </source>
</evidence>
<comment type="caution">
    <text evidence="3">The sequence shown here is derived from an EMBL/GenBank/DDBJ whole genome shotgun (WGS) entry which is preliminary data.</text>
</comment>
<keyword evidence="4" id="KW-1185">Reference proteome</keyword>
<keyword evidence="2" id="KW-0732">Signal</keyword>
<accession>A0ABU9AV05</accession>
<feature type="region of interest" description="Disordered" evidence="1">
    <location>
        <begin position="26"/>
        <end position="51"/>
    </location>
</feature>
<gene>
    <name evidence="3" type="ORF">WKV53_13775</name>
</gene>
<protein>
    <submittedName>
        <fullName evidence="3">Uncharacterized protein</fullName>
    </submittedName>
</protein>
<dbReference type="Proteomes" id="UP001371305">
    <property type="component" value="Unassembled WGS sequence"/>
</dbReference>
<feature type="signal peptide" evidence="2">
    <location>
        <begin position="1"/>
        <end position="21"/>
    </location>
</feature>
<organism evidence="3 4">
    <name type="scientific">Luteolibacter soli</name>
    <dbReference type="NCBI Taxonomy" id="3135280"/>
    <lineage>
        <taxon>Bacteria</taxon>
        <taxon>Pseudomonadati</taxon>
        <taxon>Verrucomicrobiota</taxon>
        <taxon>Verrucomicrobiia</taxon>
        <taxon>Verrucomicrobiales</taxon>
        <taxon>Verrucomicrobiaceae</taxon>
        <taxon>Luteolibacter</taxon>
    </lineage>
</organism>
<sequence length="484" mass="53106">MAKALLLAGSHLLCIVAGGYALNAATSPRTPHDSGMAPTKSSNRSGHEFSSASAAHTLATEAITASHAPLFDVEEAQRAAKIFAKGEGEKRVRELTADGKQQPTDPAEFAAAMLAWFRDDLKAAFDFMQAAGAGTLYDAVLVQALKSASLEDHLKLAKTLLESPAIFRVGEIMGMRLAEMNPAEAAAFFKQSGIMQERALLQTMIRGWPEDQVPRFLDMAMAVNDPALFQAFLKSTNPRKQAALLFLLDSRADSAQAFPWLAELPAELRGHLYRYADPSVPLDERIAQMKNLAWLKDATPEALREGALKQISTVDIHELMKSGPDYRYAFRHGAMTADEILTAVKEQFPELAAASEYETRVRVFNELASEDAQGAFSLISNLPEEQRNLAVIHQSRWSFRDNTPEAFYSMIDLAPGPDSAEAAPARADAWNSYGQRAYREYGSDYIDWVRELPAGVNRDAARASLAALLKRNNQADLAKEFEAP</sequence>
<proteinExistence type="predicted"/>
<dbReference type="EMBL" id="JBBUKT010000005">
    <property type="protein sequence ID" value="MEK7951580.1"/>
    <property type="molecule type" value="Genomic_DNA"/>
</dbReference>
<evidence type="ECO:0000313" key="4">
    <source>
        <dbReference type="Proteomes" id="UP001371305"/>
    </source>
</evidence>
<evidence type="ECO:0000256" key="1">
    <source>
        <dbReference type="SAM" id="MobiDB-lite"/>
    </source>
</evidence>